<dbReference type="InterPro" id="IPR000182">
    <property type="entry name" value="GNAT_dom"/>
</dbReference>
<reference evidence="3 4" key="1">
    <citation type="journal article" date="2020" name="Nature">
        <title>Bacterial chemolithoautotrophy via manganese oxidation.</title>
        <authorList>
            <person name="Yu H."/>
            <person name="Leadbetter J.R."/>
        </authorList>
    </citation>
    <scope>NUCLEOTIDE SEQUENCE [LARGE SCALE GENOMIC DNA]</scope>
    <source>
        <strain evidence="3 4">Mn-1</strain>
    </source>
</reference>
<dbReference type="EMBL" id="VTOW01000002">
    <property type="protein sequence ID" value="NKE71654.1"/>
    <property type="molecule type" value="Genomic_DNA"/>
</dbReference>
<dbReference type="PROSITE" id="PS51186">
    <property type="entry name" value="GNAT"/>
    <property type="match status" value="2"/>
</dbReference>
<sequence>MKIRPAVIDDAPAISALVSALAREFIVPDFTEAAAKRLLEEMDTASIRKYIASGCRYHVAEEGGKIIGAVAVKENGHLFHLFVSKDFQGRGIARALWETAKGASLAAGNPRRFTVNASLAAVGVYEKLGFVRQSEPVRKSGIVYVPMMLDLRVGRKDERLHIRDAKESDREAIREVTLAAFQEYAAQMPVHWEGYRQGISATLANVEPAEQIVAEREGMIVGAILLYPAGSVYSPPNNPPMTRAWPEMRLLAVAPAARGSGIGAALVRECIRRARRSGSQALTLHTSDVMRVAMRMYERMGFVRDPELDFRLSEAVTVKGYRFNLDVPTSEAGIAD</sequence>
<dbReference type="Pfam" id="PF13673">
    <property type="entry name" value="Acetyltransf_10"/>
    <property type="match status" value="1"/>
</dbReference>
<dbReference type="CDD" id="cd04301">
    <property type="entry name" value="NAT_SF"/>
    <property type="match status" value="2"/>
</dbReference>
<dbReference type="PANTHER" id="PTHR13947">
    <property type="entry name" value="GNAT FAMILY N-ACETYLTRANSFERASE"/>
    <property type="match status" value="1"/>
</dbReference>
<keyword evidence="4" id="KW-1185">Reference proteome</keyword>
<feature type="domain" description="N-acetyltransferase" evidence="2">
    <location>
        <begin position="160"/>
        <end position="328"/>
    </location>
</feature>
<keyword evidence="1 3" id="KW-0808">Transferase</keyword>
<evidence type="ECO:0000259" key="2">
    <source>
        <dbReference type="PROSITE" id="PS51186"/>
    </source>
</evidence>
<protein>
    <submittedName>
        <fullName evidence="3">GNAT family N-acetyltransferase</fullName>
    </submittedName>
</protein>
<name>A0A7X6DQV4_9BACT</name>
<evidence type="ECO:0000313" key="3">
    <source>
        <dbReference type="EMBL" id="NKE71654.1"/>
    </source>
</evidence>
<proteinExistence type="predicted"/>
<dbReference type="Gene3D" id="3.40.630.30">
    <property type="match status" value="2"/>
</dbReference>
<dbReference type="AlphaFoldDB" id="A0A7X6DQV4"/>
<dbReference type="RefSeq" id="WP_168060490.1">
    <property type="nucleotide sequence ID" value="NZ_VTOW01000002.1"/>
</dbReference>
<evidence type="ECO:0000256" key="1">
    <source>
        <dbReference type="ARBA" id="ARBA00022679"/>
    </source>
</evidence>
<comment type="caution">
    <text evidence="3">The sequence shown here is derived from an EMBL/GenBank/DDBJ whole genome shotgun (WGS) entry which is preliminary data.</text>
</comment>
<organism evidence="3 4">
    <name type="scientific">Candidatus Manganitrophus noduliformans</name>
    <dbReference type="NCBI Taxonomy" id="2606439"/>
    <lineage>
        <taxon>Bacteria</taxon>
        <taxon>Pseudomonadati</taxon>
        <taxon>Nitrospirota</taxon>
        <taxon>Nitrospiria</taxon>
        <taxon>Candidatus Troglogloeales</taxon>
        <taxon>Candidatus Manganitrophaceae</taxon>
        <taxon>Candidatus Manganitrophus</taxon>
    </lineage>
</organism>
<dbReference type="SUPFAM" id="SSF55729">
    <property type="entry name" value="Acyl-CoA N-acyltransferases (Nat)"/>
    <property type="match status" value="2"/>
</dbReference>
<dbReference type="InterPro" id="IPR016181">
    <property type="entry name" value="Acyl_CoA_acyltransferase"/>
</dbReference>
<dbReference type="Proteomes" id="UP000534783">
    <property type="component" value="Unassembled WGS sequence"/>
</dbReference>
<evidence type="ECO:0000313" key="4">
    <source>
        <dbReference type="Proteomes" id="UP000534783"/>
    </source>
</evidence>
<dbReference type="Pfam" id="PF00583">
    <property type="entry name" value="Acetyltransf_1"/>
    <property type="match status" value="1"/>
</dbReference>
<dbReference type="GO" id="GO:0008080">
    <property type="term" value="F:N-acetyltransferase activity"/>
    <property type="evidence" value="ECO:0007669"/>
    <property type="project" value="InterPro"/>
</dbReference>
<dbReference type="PANTHER" id="PTHR13947:SF37">
    <property type="entry name" value="LD18367P"/>
    <property type="match status" value="1"/>
</dbReference>
<gene>
    <name evidence="3" type="ORF">MNODULE_12975</name>
</gene>
<accession>A0A7X6DQV4</accession>
<dbReference type="InterPro" id="IPR050769">
    <property type="entry name" value="NAT_camello-type"/>
</dbReference>
<feature type="domain" description="N-acetyltransferase" evidence="2">
    <location>
        <begin position="1"/>
        <end position="152"/>
    </location>
</feature>